<proteinExistence type="predicted"/>
<evidence type="ECO:0000313" key="2">
    <source>
        <dbReference type="EMBL" id="KYN02437.1"/>
    </source>
</evidence>
<name>A0A195CPL7_9HYME</name>
<feature type="region of interest" description="Disordered" evidence="1">
    <location>
        <begin position="1"/>
        <end position="30"/>
    </location>
</feature>
<evidence type="ECO:0000313" key="3">
    <source>
        <dbReference type="Proteomes" id="UP000078542"/>
    </source>
</evidence>
<dbReference type="AlphaFoldDB" id="A0A195CPL7"/>
<sequence length="106" mass="11181">MDVLRPVSTGVSTSGGPTRARGTPLRAMHQHPGSIPLYLIKTTNTPSTLNQHPFVPIESRVSIRIAARRVHVSDAISSTGGPRGHEGAGEGEEGAEGIRGDLVKCY</sequence>
<organism evidence="2 3">
    <name type="scientific">Cyphomyrmex costatus</name>
    <dbReference type="NCBI Taxonomy" id="456900"/>
    <lineage>
        <taxon>Eukaryota</taxon>
        <taxon>Metazoa</taxon>
        <taxon>Ecdysozoa</taxon>
        <taxon>Arthropoda</taxon>
        <taxon>Hexapoda</taxon>
        <taxon>Insecta</taxon>
        <taxon>Pterygota</taxon>
        <taxon>Neoptera</taxon>
        <taxon>Endopterygota</taxon>
        <taxon>Hymenoptera</taxon>
        <taxon>Apocrita</taxon>
        <taxon>Aculeata</taxon>
        <taxon>Formicoidea</taxon>
        <taxon>Formicidae</taxon>
        <taxon>Myrmicinae</taxon>
        <taxon>Cyphomyrmex</taxon>
    </lineage>
</organism>
<evidence type="ECO:0000256" key="1">
    <source>
        <dbReference type="SAM" id="MobiDB-lite"/>
    </source>
</evidence>
<accession>A0A195CPL7</accession>
<gene>
    <name evidence="2" type="ORF">ALC62_06817</name>
</gene>
<keyword evidence="3" id="KW-1185">Reference proteome</keyword>
<dbReference type="EMBL" id="KQ977481">
    <property type="protein sequence ID" value="KYN02437.1"/>
    <property type="molecule type" value="Genomic_DNA"/>
</dbReference>
<dbReference type="Proteomes" id="UP000078542">
    <property type="component" value="Unassembled WGS sequence"/>
</dbReference>
<feature type="region of interest" description="Disordered" evidence="1">
    <location>
        <begin position="74"/>
        <end position="106"/>
    </location>
</feature>
<reference evidence="2 3" key="1">
    <citation type="submission" date="2016-03" db="EMBL/GenBank/DDBJ databases">
        <title>Cyphomyrmex costatus WGS genome.</title>
        <authorList>
            <person name="Nygaard S."/>
            <person name="Hu H."/>
            <person name="Boomsma J."/>
            <person name="Zhang G."/>
        </authorList>
    </citation>
    <scope>NUCLEOTIDE SEQUENCE [LARGE SCALE GENOMIC DNA]</scope>
    <source>
        <strain evidence="2">MS0001</strain>
        <tissue evidence="2">Whole body</tissue>
    </source>
</reference>
<feature type="compositionally biased region" description="Basic and acidic residues" evidence="1">
    <location>
        <begin position="96"/>
        <end position="106"/>
    </location>
</feature>
<protein>
    <submittedName>
        <fullName evidence="2">Uncharacterized protein</fullName>
    </submittedName>
</protein>